<keyword evidence="7" id="KW-1185">Reference proteome</keyword>
<dbReference type="GO" id="GO:0005634">
    <property type="term" value="C:nucleus"/>
    <property type="evidence" value="ECO:0007669"/>
    <property type="project" value="TreeGrafter"/>
</dbReference>
<feature type="region of interest" description="Disordered" evidence="4">
    <location>
        <begin position="384"/>
        <end position="428"/>
    </location>
</feature>
<dbReference type="OrthoDB" id="447251at2759"/>
<dbReference type="SUPFAM" id="SSF55785">
    <property type="entry name" value="PYP-like sensor domain (PAS domain)"/>
    <property type="match status" value="1"/>
</dbReference>
<dbReference type="InterPro" id="IPR000014">
    <property type="entry name" value="PAS"/>
</dbReference>
<evidence type="ECO:0000313" key="7">
    <source>
        <dbReference type="Proteomes" id="UP000777482"/>
    </source>
</evidence>
<accession>A0A9P6W4K5</accession>
<keyword evidence="1" id="KW-0285">Flavoprotein</keyword>
<proteinExistence type="predicted"/>
<gene>
    <name evidence="6" type="ORF">C6P46_003692</name>
</gene>
<dbReference type="PANTHER" id="PTHR47429">
    <property type="entry name" value="PROTEIN TWIN LOV 1"/>
    <property type="match status" value="1"/>
</dbReference>
<dbReference type="PANTHER" id="PTHR47429:SF2">
    <property type="entry name" value="PROTEIN TWIN LOV 1"/>
    <property type="match status" value="1"/>
</dbReference>
<feature type="compositionally biased region" description="Basic and acidic residues" evidence="4">
    <location>
        <begin position="471"/>
        <end position="488"/>
    </location>
</feature>
<organism evidence="6 7">
    <name type="scientific">Rhodotorula mucilaginosa</name>
    <name type="common">Yeast</name>
    <name type="synonym">Rhodotorula rubra</name>
    <dbReference type="NCBI Taxonomy" id="5537"/>
    <lineage>
        <taxon>Eukaryota</taxon>
        <taxon>Fungi</taxon>
        <taxon>Dikarya</taxon>
        <taxon>Basidiomycota</taxon>
        <taxon>Pucciniomycotina</taxon>
        <taxon>Microbotryomycetes</taxon>
        <taxon>Sporidiobolales</taxon>
        <taxon>Sporidiobolaceae</taxon>
        <taxon>Rhodotorula</taxon>
    </lineage>
</organism>
<evidence type="ECO:0000256" key="3">
    <source>
        <dbReference type="ARBA" id="ARBA00022991"/>
    </source>
</evidence>
<dbReference type="EMBL" id="PUHQ01000030">
    <property type="protein sequence ID" value="KAG0661987.1"/>
    <property type="molecule type" value="Genomic_DNA"/>
</dbReference>
<dbReference type="Pfam" id="PF13426">
    <property type="entry name" value="PAS_9"/>
    <property type="match status" value="1"/>
</dbReference>
<protein>
    <recommendedName>
        <fullName evidence="5">PAS domain-containing protein</fullName>
    </recommendedName>
</protein>
<feature type="compositionally biased region" description="Polar residues" evidence="4">
    <location>
        <begin position="414"/>
        <end position="423"/>
    </location>
</feature>
<keyword evidence="2" id="KW-0288">FMN</keyword>
<sequence>MDPSPTLSESEQHDHAKTGEWAPPAPAFEELPPSGLPHLPAATSAEPRKYPSRLHGRGGKAAAAGGGAQQPLLTSSPFTVALSPAQASLSYSLSRLLSLPRFAAFLHTPLGYAQFAAYLAGTDPQNQSLQELELWKDTYVLSQLANQTESGARGISNVYLARGEDGNSSYGPELPDHVRRTLFEGLSQKWSGLPKLDAVSKHLLESLYRHEFEGFIKTRLVRRTQAQLAKYNLKPEERGGIGSSFILTNPRLRDDPIVLVSPGFCELTGYTPNQIIGRNCRRGKATDPKAVDTVRKKLTSGSEVLQLVLNYRADGTPFMNLLHVMPLRDLDGNLSYFLGGQASLTTALTTGTDLSLIIPEDENPPADMSAFSPAVQLEARNPGQQWVLPPPELLSPPLSTAAPTEGPSSRRPSDGTTTASTAAQEEDDEGMMSVHKLCFLPAKFVVAFKRLVGLDKQKKKEKMASTGQDPARGEKGPDESTAPERDELVPASQKDMRTMSLEQRLLDIQVTYDRLVVIKRASREILFTSASFLRSLGLPGTTRQEIDRSPLIYLDILELLVAPSAPSPNSAATKELRAKVKGALADAVACNFECGFQFRAGARAMNGKLPLMKGRLHLAPLLNMHGEAVAVTAVYVRIPLLSSAGQKERIDLFRAPLPSQDGLGEGILDESAWKGGDDVSEGQSPQNIPSPSS</sequence>
<feature type="domain" description="PAS" evidence="5">
    <location>
        <begin position="257"/>
        <end position="312"/>
    </location>
</feature>
<feature type="region of interest" description="Disordered" evidence="4">
    <location>
        <begin position="457"/>
        <end position="490"/>
    </location>
</feature>
<dbReference type="InterPro" id="IPR035965">
    <property type="entry name" value="PAS-like_dom_sf"/>
</dbReference>
<feature type="region of interest" description="Disordered" evidence="4">
    <location>
        <begin position="656"/>
        <end position="693"/>
    </location>
</feature>
<dbReference type="CDD" id="cd00130">
    <property type="entry name" value="PAS"/>
    <property type="match status" value="1"/>
</dbReference>
<evidence type="ECO:0000256" key="1">
    <source>
        <dbReference type="ARBA" id="ARBA00022630"/>
    </source>
</evidence>
<evidence type="ECO:0000313" key="6">
    <source>
        <dbReference type="EMBL" id="KAG0661987.1"/>
    </source>
</evidence>
<dbReference type="Proteomes" id="UP000777482">
    <property type="component" value="Unassembled WGS sequence"/>
</dbReference>
<dbReference type="AlphaFoldDB" id="A0A9P6W4K5"/>
<dbReference type="NCBIfam" id="TIGR00229">
    <property type="entry name" value="sensory_box"/>
    <property type="match status" value="1"/>
</dbReference>
<evidence type="ECO:0000256" key="2">
    <source>
        <dbReference type="ARBA" id="ARBA00022643"/>
    </source>
</evidence>
<name>A0A9P6W4K5_RHOMI</name>
<evidence type="ECO:0000259" key="5">
    <source>
        <dbReference type="PROSITE" id="PS50112"/>
    </source>
</evidence>
<feature type="compositionally biased region" description="Low complexity" evidence="4">
    <location>
        <begin position="395"/>
        <end position="404"/>
    </location>
</feature>
<reference evidence="6 7" key="1">
    <citation type="submission" date="2020-11" db="EMBL/GenBank/DDBJ databases">
        <title>Kefir isolates.</title>
        <authorList>
            <person name="Marcisauskas S."/>
            <person name="Kim Y."/>
            <person name="Blasche S."/>
        </authorList>
    </citation>
    <scope>NUCLEOTIDE SEQUENCE [LARGE SCALE GENOMIC DNA]</scope>
    <source>
        <strain evidence="6 7">KR</strain>
    </source>
</reference>
<comment type="caution">
    <text evidence="6">The sequence shown here is derived from an EMBL/GenBank/DDBJ whole genome shotgun (WGS) entry which is preliminary data.</text>
</comment>
<dbReference type="PROSITE" id="PS50112">
    <property type="entry name" value="PAS"/>
    <property type="match status" value="1"/>
</dbReference>
<dbReference type="Gene3D" id="3.30.450.20">
    <property type="entry name" value="PAS domain"/>
    <property type="match status" value="1"/>
</dbReference>
<feature type="region of interest" description="Disordered" evidence="4">
    <location>
        <begin position="1"/>
        <end position="69"/>
    </location>
</feature>
<keyword evidence="3" id="KW-0157">Chromophore</keyword>
<evidence type="ECO:0000256" key="4">
    <source>
        <dbReference type="SAM" id="MobiDB-lite"/>
    </source>
</evidence>
<feature type="compositionally biased region" description="Polar residues" evidence="4">
    <location>
        <begin position="681"/>
        <end position="693"/>
    </location>
</feature>